<evidence type="ECO:0000313" key="3">
    <source>
        <dbReference type="EMBL" id="HIU03039.1"/>
    </source>
</evidence>
<keyword evidence="1" id="KW-0472">Membrane</keyword>
<sequence>MKRIGFLSLILATWYIAAMYKQPALMALALTELFLFVGMFFMSRFFKRRMDVCFEKRKDETVKGKNYMCRVRLENRGWMPAGRLGIRLRYGFKDEEHPRKIRLAAAFSEGKRESTGFSLTASRCGILHMEMDRLWVYDYLSLFRSEKKMEASMQLAVFPPKETVDFSWLTGNREKSGEENGCRPLGDGGEIRQLREYRDGDSARNIHWKQTARTGEIWVKEYDGQEGEKLSLFLSMSDEREHTVEERDRFYTMLAAYLRFVAENGGETMVMWLDKEKGLCQAQVRDEAGIRSLLWELYQTFFEYKDLKKEVRTDYRLDMDLRLWKDGVAVGRLDGKIKTKVGV</sequence>
<dbReference type="PANTHER" id="PTHR34351">
    <property type="entry name" value="SLR1927 PROTEIN-RELATED"/>
    <property type="match status" value="1"/>
</dbReference>
<keyword evidence="1" id="KW-0812">Transmembrane</keyword>
<dbReference type="Pfam" id="PF01882">
    <property type="entry name" value="DUF58"/>
    <property type="match status" value="1"/>
</dbReference>
<dbReference type="EMBL" id="DVLT01000046">
    <property type="protein sequence ID" value="HIU03039.1"/>
    <property type="molecule type" value="Genomic_DNA"/>
</dbReference>
<dbReference type="PANTHER" id="PTHR34351:SF1">
    <property type="entry name" value="SLR1927 PROTEIN"/>
    <property type="match status" value="1"/>
</dbReference>
<dbReference type="Proteomes" id="UP000824164">
    <property type="component" value="Unassembled WGS sequence"/>
</dbReference>
<dbReference type="AlphaFoldDB" id="A0A9D1HHG4"/>
<reference evidence="3" key="2">
    <citation type="journal article" date="2021" name="PeerJ">
        <title>Extensive microbial diversity within the chicken gut microbiome revealed by metagenomics and culture.</title>
        <authorList>
            <person name="Gilroy R."/>
            <person name="Ravi A."/>
            <person name="Getino M."/>
            <person name="Pursley I."/>
            <person name="Horton D.L."/>
            <person name="Alikhan N.F."/>
            <person name="Baker D."/>
            <person name="Gharbi K."/>
            <person name="Hall N."/>
            <person name="Watson M."/>
            <person name="Adriaenssens E.M."/>
            <person name="Foster-Nyarko E."/>
            <person name="Jarju S."/>
            <person name="Secka A."/>
            <person name="Antonio M."/>
            <person name="Oren A."/>
            <person name="Chaudhuri R.R."/>
            <person name="La Ragione R."/>
            <person name="Hildebrand F."/>
            <person name="Pallen M.J."/>
        </authorList>
    </citation>
    <scope>NUCLEOTIDE SEQUENCE</scope>
    <source>
        <strain evidence="3">CHK187-14744</strain>
    </source>
</reference>
<proteinExistence type="predicted"/>
<reference evidence="3" key="1">
    <citation type="submission" date="2020-10" db="EMBL/GenBank/DDBJ databases">
        <authorList>
            <person name="Gilroy R."/>
        </authorList>
    </citation>
    <scope>NUCLEOTIDE SEQUENCE</scope>
    <source>
        <strain evidence="3">CHK187-14744</strain>
    </source>
</reference>
<dbReference type="InterPro" id="IPR002881">
    <property type="entry name" value="DUF58"/>
</dbReference>
<evidence type="ECO:0000256" key="1">
    <source>
        <dbReference type="SAM" id="Phobius"/>
    </source>
</evidence>
<name>A0A9D1HHG4_9FIRM</name>
<gene>
    <name evidence="3" type="ORF">IAB63_07285</name>
</gene>
<protein>
    <submittedName>
        <fullName evidence="3">DUF58 domain-containing protein</fullName>
    </submittedName>
</protein>
<accession>A0A9D1HHG4</accession>
<evidence type="ECO:0000313" key="4">
    <source>
        <dbReference type="Proteomes" id="UP000824164"/>
    </source>
</evidence>
<evidence type="ECO:0000259" key="2">
    <source>
        <dbReference type="Pfam" id="PF01882"/>
    </source>
</evidence>
<organism evidence="3 4">
    <name type="scientific">Candidatus Onthocola gallistercoris</name>
    <dbReference type="NCBI Taxonomy" id="2840876"/>
    <lineage>
        <taxon>Bacteria</taxon>
        <taxon>Bacillati</taxon>
        <taxon>Bacillota</taxon>
        <taxon>Bacilli</taxon>
        <taxon>Candidatus Onthocola</taxon>
    </lineage>
</organism>
<comment type="caution">
    <text evidence="3">The sequence shown here is derived from an EMBL/GenBank/DDBJ whole genome shotgun (WGS) entry which is preliminary data.</text>
</comment>
<keyword evidence="1" id="KW-1133">Transmembrane helix</keyword>
<feature type="transmembrane region" description="Helical" evidence="1">
    <location>
        <begin position="28"/>
        <end position="46"/>
    </location>
</feature>
<feature type="domain" description="DUF58" evidence="2">
    <location>
        <begin position="194"/>
        <end position="277"/>
    </location>
</feature>